<reference evidence="9" key="1">
    <citation type="journal article" date="2019" name="Int. J. Syst. Evol. Microbiol.">
        <title>The Global Catalogue of Microorganisms (GCM) 10K type strain sequencing project: providing services to taxonomists for standard genome sequencing and annotation.</title>
        <authorList>
            <consortium name="The Broad Institute Genomics Platform"/>
            <consortium name="The Broad Institute Genome Sequencing Center for Infectious Disease"/>
            <person name="Wu L."/>
            <person name="Ma J."/>
        </authorList>
    </citation>
    <scope>NUCLEOTIDE SEQUENCE [LARGE SCALE GENOMIC DNA]</scope>
    <source>
        <strain evidence="9">CGMCC 4.7396</strain>
    </source>
</reference>
<dbReference type="InterPro" id="IPR013784">
    <property type="entry name" value="Carb-bd-like_fold"/>
</dbReference>
<evidence type="ECO:0000256" key="4">
    <source>
        <dbReference type="ARBA" id="ARBA00030238"/>
    </source>
</evidence>
<dbReference type="Pfam" id="PF13620">
    <property type="entry name" value="CarboxypepD_reg"/>
    <property type="match status" value="4"/>
</dbReference>
<evidence type="ECO:0000256" key="1">
    <source>
        <dbReference type="ARBA" id="ARBA00000548"/>
    </source>
</evidence>
<name>A0ABV7PZM3_9ACTN</name>
<keyword evidence="6" id="KW-1133">Transmembrane helix</keyword>
<comment type="catalytic activity">
    <reaction evidence="1">
        <text>Endohydrolysis of (1-&gt;4)-alpha-D-glucosidic linkages in polysaccharides containing three or more (1-&gt;4)-alpha-linked D-glucose units.</text>
        <dbReference type="EC" id="3.2.1.1"/>
    </reaction>
</comment>
<comment type="caution">
    <text evidence="8">The sequence shown here is derived from an EMBL/GenBank/DDBJ whole genome shotgun (WGS) entry which is preliminary data.</text>
</comment>
<evidence type="ECO:0000256" key="7">
    <source>
        <dbReference type="SAM" id="SignalP"/>
    </source>
</evidence>
<protein>
    <recommendedName>
        <fullName evidence="2">alpha-amylase</fullName>
        <ecNumber evidence="2">3.2.1.1</ecNumber>
    </recommendedName>
    <alternativeName>
        <fullName evidence="4">1,4-alpha-D-glucan glucanohydrolase</fullName>
    </alternativeName>
</protein>
<dbReference type="InterPro" id="IPR013783">
    <property type="entry name" value="Ig-like_fold"/>
</dbReference>
<evidence type="ECO:0000313" key="8">
    <source>
        <dbReference type="EMBL" id="MFC3492943.1"/>
    </source>
</evidence>
<dbReference type="RefSeq" id="WP_387974457.1">
    <property type="nucleotide sequence ID" value="NZ_JBHRWO010000010.1"/>
</dbReference>
<feature type="chain" id="PRO_5047460080" description="alpha-amylase" evidence="7">
    <location>
        <begin position="21"/>
        <end position="662"/>
    </location>
</feature>
<gene>
    <name evidence="8" type="ORF">ACFO8M_10655</name>
</gene>
<dbReference type="Proteomes" id="UP001595712">
    <property type="component" value="Unassembled WGS sequence"/>
</dbReference>
<evidence type="ECO:0000256" key="3">
    <source>
        <dbReference type="ARBA" id="ARBA00022729"/>
    </source>
</evidence>
<keyword evidence="3 7" id="KW-0732">Signal</keyword>
<feature type="compositionally biased region" description="Acidic residues" evidence="5">
    <location>
        <begin position="586"/>
        <end position="599"/>
    </location>
</feature>
<feature type="transmembrane region" description="Helical" evidence="6">
    <location>
        <begin position="629"/>
        <end position="650"/>
    </location>
</feature>
<keyword evidence="8" id="KW-0176">Collagen</keyword>
<dbReference type="Gene3D" id="2.60.40.10">
    <property type="entry name" value="Immunoglobulins"/>
    <property type="match status" value="3"/>
</dbReference>
<keyword evidence="6" id="KW-0812">Transmembrane</keyword>
<evidence type="ECO:0000313" key="9">
    <source>
        <dbReference type="Proteomes" id="UP001595712"/>
    </source>
</evidence>
<evidence type="ECO:0000256" key="5">
    <source>
        <dbReference type="SAM" id="MobiDB-lite"/>
    </source>
</evidence>
<dbReference type="EC" id="3.2.1.1" evidence="2"/>
<dbReference type="Gene3D" id="2.60.40.1120">
    <property type="entry name" value="Carboxypeptidase-like, regulatory domain"/>
    <property type="match status" value="1"/>
</dbReference>
<dbReference type="PANTHER" id="PTHR23303">
    <property type="entry name" value="CARBOXYPEPTIDASE REGULATORY REGION-CONTAINING"/>
    <property type="match status" value="1"/>
</dbReference>
<organism evidence="8 9">
    <name type="scientific">Glycomyces rhizosphaerae</name>
    <dbReference type="NCBI Taxonomy" id="2054422"/>
    <lineage>
        <taxon>Bacteria</taxon>
        <taxon>Bacillati</taxon>
        <taxon>Actinomycetota</taxon>
        <taxon>Actinomycetes</taxon>
        <taxon>Glycomycetales</taxon>
        <taxon>Glycomycetaceae</taxon>
        <taxon>Glycomyces</taxon>
    </lineage>
</organism>
<dbReference type="SUPFAM" id="SSF49478">
    <property type="entry name" value="Cna protein B-type domain"/>
    <property type="match status" value="2"/>
</dbReference>
<evidence type="ECO:0000256" key="2">
    <source>
        <dbReference type="ARBA" id="ARBA00012595"/>
    </source>
</evidence>
<dbReference type="SUPFAM" id="SSF49452">
    <property type="entry name" value="Starch-binding domain-like"/>
    <property type="match status" value="2"/>
</dbReference>
<dbReference type="InterPro" id="IPR051417">
    <property type="entry name" value="SDr/BOS_complex"/>
</dbReference>
<dbReference type="EMBL" id="JBHRWO010000010">
    <property type="protein sequence ID" value="MFC3492943.1"/>
    <property type="molecule type" value="Genomic_DNA"/>
</dbReference>
<accession>A0ABV7PZM3</accession>
<sequence length="662" mass="67955">MSVLLALASSGLLLARPAQAQARGSWAGWGAFEGGAGDYHTSMSFSTSPQITAEVTSNSRGGGVGVVSGQSAWLSDGTPIGAKYGSSRNQPYLNLRPQADRADSPSYTTYGFDGAVPPGGWAFALGDIDADQVKVTAKGPDGSTLTAAELGFQGTFNYCSASSPGGPSCSSGGTDEPTWEASTKTLTGNDAASDTDGASGWFEPTVPVQSLTFTFTRRAGFPVYQTWFASLGCEITGSVTDSGAPSAGVQVNAINSDGLVLDSTTTGDDGAYSFPNYMVGPEYTVEVIAPDGKIVDDAIRRQVDLSTCPAVPADFQLRDIVPTSVSGNVSTTDGENLGGITVTVALEDGTTRTTVTDSEGNYLFDDVPAGDHTITIDEPAGYDYYGADQRDVTVAPAQTTPITSQDFALTAQARLLGKAIACEEPLPGVTVTLTKPDGSTESTVTDADGVYYFAGLSADYYTVEVDVPEGHDAEIPTTKRVRVVDTDVSGVHFYFSRRAAVTGKVTGPGGDPMGGVSLTITPEDGSPEQVTTGNDGTYGVGNLPSGAHTVKITAPGGYEVDGEIEKTIANSSTCGDAVADFALLESDEPDDSGDNDPGDPSEGPNAGAGEDEPSAVAYEDDLPRTGTSLHIGLITAVFLLAAGAVMVAAARARSGEEDESAI</sequence>
<evidence type="ECO:0000256" key="6">
    <source>
        <dbReference type="SAM" id="Phobius"/>
    </source>
</evidence>
<keyword evidence="6" id="KW-0472">Membrane</keyword>
<feature type="signal peptide" evidence="7">
    <location>
        <begin position="1"/>
        <end position="20"/>
    </location>
</feature>
<keyword evidence="9" id="KW-1185">Reference proteome</keyword>
<proteinExistence type="predicted"/>
<feature type="region of interest" description="Disordered" evidence="5">
    <location>
        <begin position="586"/>
        <end position="613"/>
    </location>
</feature>